<dbReference type="InterPro" id="IPR010982">
    <property type="entry name" value="Lambda_DNA-bd_dom_sf"/>
</dbReference>
<evidence type="ECO:0000256" key="3">
    <source>
        <dbReference type="ARBA" id="ARBA00023015"/>
    </source>
</evidence>
<evidence type="ECO:0000259" key="8">
    <source>
        <dbReference type="PROSITE" id="PS51755"/>
    </source>
</evidence>
<dbReference type="EMBL" id="JBEYXT010000009">
    <property type="protein sequence ID" value="MEU6800122.1"/>
    <property type="molecule type" value="Genomic_DNA"/>
</dbReference>
<dbReference type="SMART" id="SM00530">
    <property type="entry name" value="HTH_XRE"/>
    <property type="match status" value="1"/>
</dbReference>
<dbReference type="SUPFAM" id="SSF47413">
    <property type="entry name" value="lambda repressor-like DNA-binding domains"/>
    <property type="match status" value="1"/>
</dbReference>
<evidence type="ECO:0000256" key="6">
    <source>
        <dbReference type="PROSITE-ProRule" id="PRU01091"/>
    </source>
</evidence>
<dbReference type="SUPFAM" id="SSF46894">
    <property type="entry name" value="C-terminal effector domain of the bipartite response regulators"/>
    <property type="match status" value="1"/>
</dbReference>
<dbReference type="SMART" id="SM01043">
    <property type="entry name" value="BTAD"/>
    <property type="match status" value="1"/>
</dbReference>
<dbReference type="SUPFAM" id="SSF48452">
    <property type="entry name" value="TPR-like"/>
    <property type="match status" value="3"/>
</dbReference>
<dbReference type="PROSITE" id="PS51755">
    <property type="entry name" value="OMPR_PHOB"/>
    <property type="match status" value="1"/>
</dbReference>
<dbReference type="Pfam" id="PF03704">
    <property type="entry name" value="BTAD"/>
    <property type="match status" value="1"/>
</dbReference>
<dbReference type="Pfam" id="PF00486">
    <property type="entry name" value="Trans_reg_C"/>
    <property type="match status" value="1"/>
</dbReference>
<accession>A0ABV3ASH0</accession>
<dbReference type="Gene3D" id="1.10.260.40">
    <property type="entry name" value="lambda repressor-like DNA-binding domains"/>
    <property type="match status" value="1"/>
</dbReference>
<dbReference type="PANTHER" id="PTHR35807:SF1">
    <property type="entry name" value="TRANSCRIPTIONAL REGULATOR REDD"/>
    <property type="match status" value="1"/>
</dbReference>
<keyword evidence="2" id="KW-0902">Two-component regulatory system</keyword>
<dbReference type="Pfam" id="PF00931">
    <property type="entry name" value="NB-ARC"/>
    <property type="match status" value="1"/>
</dbReference>
<dbReference type="InterPro" id="IPR005158">
    <property type="entry name" value="BTAD"/>
</dbReference>
<keyword evidence="4 6" id="KW-0238">DNA-binding</keyword>
<organism evidence="9 10">
    <name type="scientific">Streptomyces neyagawaensis</name>
    <dbReference type="NCBI Taxonomy" id="42238"/>
    <lineage>
        <taxon>Bacteria</taxon>
        <taxon>Bacillati</taxon>
        <taxon>Actinomycetota</taxon>
        <taxon>Actinomycetes</taxon>
        <taxon>Kitasatosporales</taxon>
        <taxon>Streptomycetaceae</taxon>
        <taxon>Streptomyces</taxon>
    </lineage>
</organism>
<dbReference type="SMART" id="SM00028">
    <property type="entry name" value="TPR"/>
    <property type="match status" value="7"/>
</dbReference>
<keyword evidence="5" id="KW-0804">Transcription</keyword>
<dbReference type="Proteomes" id="UP001551189">
    <property type="component" value="Unassembled WGS sequence"/>
</dbReference>
<dbReference type="Pfam" id="PF13560">
    <property type="entry name" value="HTH_31"/>
    <property type="match status" value="1"/>
</dbReference>
<dbReference type="Gene3D" id="3.40.50.300">
    <property type="entry name" value="P-loop containing nucleotide triphosphate hydrolases"/>
    <property type="match status" value="1"/>
</dbReference>
<keyword evidence="3" id="KW-0805">Transcription regulation</keyword>
<evidence type="ECO:0000259" key="7">
    <source>
        <dbReference type="PROSITE" id="PS50943"/>
    </source>
</evidence>
<comment type="similarity">
    <text evidence="1">Belongs to the AfsR/DnrI/RedD regulatory family.</text>
</comment>
<dbReference type="InterPro" id="IPR011990">
    <property type="entry name" value="TPR-like_helical_dom_sf"/>
</dbReference>
<dbReference type="PRINTS" id="PR00364">
    <property type="entry name" value="DISEASERSIST"/>
</dbReference>
<dbReference type="InterPro" id="IPR001867">
    <property type="entry name" value="OmpR/PhoB-type_DNA-bd"/>
</dbReference>
<dbReference type="CDD" id="cd00093">
    <property type="entry name" value="HTH_XRE"/>
    <property type="match status" value="1"/>
</dbReference>
<dbReference type="Pfam" id="PF13181">
    <property type="entry name" value="TPR_8"/>
    <property type="match status" value="1"/>
</dbReference>
<dbReference type="Gene3D" id="1.10.10.10">
    <property type="entry name" value="Winged helix-like DNA-binding domain superfamily/Winged helix DNA-binding domain"/>
    <property type="match status" value="1"/>
</dbReference>
<dbReference type="SMART" id="SM00862">
    <property type="entry name" value="Trans_reg_C"/>
    <property type="match status" value="1"/>
</dbReference>
<protein>
    <submittedName>
        <fullName evidence="9">BTAD domain-containing putative transcriptional regulator</fullName>
    </submittedName>
</protein>
<name>A0ABV3ASH0_9ACTN</name>
<dbReference type="PROSITE" id="PS50943">
    <property type="entry name" value="HTH_CROC1"/>
    <property type="match status" value="1"/>
</dbReference>
<dbReference type="InterPro" id="IPR051677">
    <property type="entry name" value="AfsR-DnrI-RedD_regulator"/>
</dbReference>
<evidence type="ECO:0000256" key="1">
    <source>
        <dbReference type="ARBA" id="ARBA00005820"/>
    </source>
</evidence>
<dbReference type="InterPro" id="IPR019734">
    <property type="entry name" value="TPR_rpt"/>
</dbReference>
<keyword evidence="10" id="KW-1185">Reference proteome</keyword>
<feature type="domain" description="OmpR/PhoB-type" evidence="8">
    <location>
        <begin position="60"/>
        <end position="168"/>
    </location>
</feature>
<dbReference type="InterPro" id="IPR027417">
    <property type="entry name" value="P-loop_NTPase"/>
</dbReference>
<sequence>MPEQLGAWIRDRRAQRGLSQQQLAELAGVSTRSIREIERGRARSSHSPSVLRLMKVLRPDAGPEPGDEQRLRLHVLGPLMLHVAGRPAEPGASKQSALLALLGLHPGTPVSTDEIVDTLWDDHPPASSLNMVHTYVARLRRLLTPETRPGDPSGGVLRRTRTGYVLDLDEHQSDATGFTALTSRALPSLADGAGEPADRAEAYAQAEAALRLWRGPVLQGMPPGLREHPSAVALTRLRLSLVQAYADSALAAGTPENAVHELQRTADLEPLHEGVHARLMLTLTASGEQAAALGVYTAVRDRLDDQLGVRPGPELTDAQLRVLHMDVPRAATSRPTTTPAPAAPPAAPALLPYDAAFFTGRDDHLARLDALLPAGDGPARGSVVCALTGPAGAGKTALAVHWAHRVRDRFPDGQLFVDLRGHSPEGPVRPVEALTRFLLALGVAAEALPGTPETAADLYRTLAAERRLLVVLDNAVDAEQVRPLLPGGPGSLVLVTSRDRLAGLAARDGARRIGVDLLSPDESRTLLLRTLGAARVDADPQAAAELAHACGHLPLALRIIAANLDHTPWRSLREQAAELREGDRLTALSVTGDATTAVRSAFDLSYHALDAPARRMFRLLALVPGPEAGLDAAAAVAGVTPAQAAGLLERLTAAHLLREHRTGRYRRHDLVALYAAERLGLEETDADRRAASDALYTWLLAATDRCAHLLYPGQAPLPPTGPDGAGDGGVGRGDAVPPPLIPDAAAALRWLDDELPNLAAAVHQAAAETHPASWRLAYTLVGHSWTRKTAVDWAALGRAALDAARAADEPVAQAAVHNLLGAAELHQSLPYAAIPHFEQTLALAEAGGWLEGTAVALTNLASVNWLVGRLTHGAEYLERATEIDRRNGMPDGHPVVLLTLGITLRDLGRLTESQDRLRRAERAPRHLGSQHNEILTHANLGRTLYLLGDPARATHHLATALTMVRESGEQGSEAYVLRFQSSVHRDTGDLTTALDMATTATRLFDQDGEEYYRADARLALGSVLLALGRPGEADVAYREALKLAEERGADELRARALLGLAAVTDLPDREQISRALDIARGTEHLLVEAEALTALAGAELRHGEAATAIAHAREALAVHRSTGWRRAQAEALDILSRAVAATGEEDPAPYRQEADEIFRALGIPVQRHDATVSKSR</sequence>
<dbReference type="InterPro" id="IPR016032">
    <property type="entry name" value="Sig_transdc_resp-reg_C-effctor"/>
</dbReference>
<feature type="domain" description="HTH cro/C1-type" evidence="7">
    <location>
        <begin position="9"/>
        <end position="43"/>
    </location>
</feature>
<reference evidence="9 10" key="1">
    <citation type="submission" date="2024-06" db="EMBL/GenBank/DDBJ databases">
        <title>The Natural Products Discovery Center: Release of the First 8490 Sequenced Strains for Exploring Actinobacteria Biosynthetic Diversity.</title>
        <authorList>
            <person name="Kalkreuter E."/>
            <person name="Kautsar S.A."/>
            <person name="Yang D."/>
            <person name="Bader C.D."/>
            <person name="Teijaro C.N."/>
            <person name="Fluegel L."/>
            <person name="Davis C.M."/>
            <person name="Simpson J.R."/>
            <person name="Lauterbach L."/>
            <person name="Steele A.D."/>
            <person name="Gui C."/>
            <person name="Meng S."/>
            <person name="Li G."/>
            <person name="Viehrig K."/>
            <person name="Ye F."/>
            <person name="Su P."/>
            <person name="Kiefer A.F."/>
            <person name="Nichols A."/>
            <person name="Cepeda A.J."/>
            <person name="Yan W."/>
            <person name="Fan B."/>
            <person name="Jiang Y."/>
            <person name="Adhikari A."/>
            <person name="Zheng C.-J."/>
            <person name="Schuster L."/>
            <person name="Cowan T.M."/>
            <person name="Smanski M.J."/>
            <person name="Chevrette M.G."/>
            <person name="De Carvalho L.P.S."/>
            <person name="Shen B."/>
        </authorList>
    </citation>
    <scope>NUCLEOTIDE SEQUENCE [LARGE SCALE GENOMIC DNA]</scope>
    <source>
        <strain evidence="9 10">NPDC046851</strain>
    </source>
</reference>
<feature type="DNA-binding region" description="OmpR/PhoB-type" evidence="6">
    <location>
        <begin position="60"/>
        <end position="168"/>
    </location>
</feature>
<dbReference type="Gene3D" id="1.25.40.10">
    <property type="entry name" value="Tetratricopeptide repeat domain"/>
    <property type="match status" value="3"/>
</dbReference>
<evidence type="ECO:0000313" key="10">
    <source>
        <dbReference type="Proteomes" id="UP001551189"/>
    </source>
</evidence>
<evidence type="ECO:0000313" key="9">
    <source>
        <dbReference type="EMBL" id="MEU6800122.1"/>
    </source>
</evidence>
<evidence type="ECO:0000256" key="2">
    <source>
        <dbReference type="ARBA" id="ARBA00023012"/>
    </source>
</evidence>
<dbReference type="InterPro" id="IPR036388">
    <property type="entry name" value="WH-like_DNA-bd_sf"/>
</dbReference>
<gene>
    <name evidence="9" type="ORF">ABZ931_03755</name>
</gene>
<dbReference type="RefSeq" id="WP_359690548.1">
    <property type="nucleotide sequence ID" value="NZ_JBEYXT010000009.1"/>
</dbReference>
<dbReference type="CDD" id="cd15831">
    <property type="entry name" value="BTAD"/>
    <property type="match status" value="1"/>
</dbReference>
<evidence type="ECO:0000256" key="5">
    <source>
        <dbReference type="ARBA" id="ARBA00023163"/>
    </source>
</evidence>
<evidence type="ECO:0000256" key="4">
    <source>
        <dbReference type="ARBA" id="ARBA00023125"/>
    </source>
</evidence>
<dbReference type="SUPFAM" id="SSF52540">
    <property type="entry name" value="P-loop containing nucleoside triphosphate hydrolases"/>
    <property type="match status" value="1"/>
</dbReference>
<comment type="caution">
    <text evidence="9">The sequence shown here is derived from an EMBL/GenBank/DDBJ whole genome shotgun (WGS) entry which is preliminary data.</text>
</comment>
<dbReference type="InterPro" id="IPR001387">
    <property type="entry name" value="Cro/C1-type_HTH"/>
</dbReference>
<dbReference type="PANTHER" id="PTHR35807">
    <property type="entry name" value="TRANSCRIPTIONAL REGULATOR REDD-RELATED"/>
    <property type="match status" value="1"/>
</dbReference>
<dbReference type="InterPro" id="IPR002182">
    <property type="entry name" value="NB-ARC"/>
</dbReference>
<proteinExistence type="inferred from homology"/>